<dbReference type="AlphaFoldDB" id="A0A0F9MBC3"/>
<dbReference type="EMBL" id="LAZR01005078">
    <property type="protein sequence ID" value="KKN03054.1"/>
    <property type="molecule type" value="Genomic_DNA"/>
</dbReference>
<evidence type="ECO:0000313" key="1">
    <source>
        <dbReference type="EMBL" id="KKN03054.1"/>
    </source>
</evidence>
<name>A0A0F9MBC3_9ZZZZ</name>
<accession>A0A0F9MBC3</accession>
<sequence length="344" mass="40479">MKKENIILGLFFADENNLVFESIRYSEKLSSDRKDSLKMLSFKFLGPVFLTAVSGIGNNWKIDFIDSALSLYQKQVVEAAVIQSFFTLNSSLETDLGTTHLFALISTPFTEDVKLIEEEISKYIHPSIMQGKLVSESLLGSRFNFDRFIRRELNRGINLIEYSLGSARKMYWEEKHRYYCVGVIERKNSEDLRISNLYTFDKEDPLRREYLDFIPSYYVMSILPDYYEHLISETLVLYDKKGVYPNIREFKLSYKNKKVVYLEEFLFEKEIFYSYGVILVQEQEITESNNNLSFFKKTLRLILDKKRSLKYGLDLINPQFKSERWGAISNEDLEKIGKFLDNPN</sequence>
<gene>
    <name evidence="1" type="ORF">LCGC14_1111560</name>
</gene>
<proteinExistence type="predicted"/>
<comment type="caution">
    <text evidence="1">The sequence shown here is derived from an EMBL/GenBank/DDBJ whole genome shotgun (WGS) entry which is preliminary data.</text>
</comment>
<protein>
    <submittedName>
        <fullName evidence="1">Uncharacterized protein</fullName>
    </submittedName>
</protein>
<organism evidence="1">
    <name type="scientific">marine sediment metagenome</name>
    <dbReference type="NCBI Taxonomy" id="412755"/>
    <lineage>
        <taxon>unclassified sequences</taxon>
        <taxon>metagenomes</taxon>
        <taxon>ecological metagenomes</taxon>
    </lineage>
</organism>
<reference evidence="1" key="1">
    <citation type="journal article" date="2015" name="Nature">
        <title>Complex archaea that bridge the gap between prokaryotes and eukaryotes.</title>
        <authorList>
            <person name="Spang A."/>
            <person name="Saw J.H."/>
            <person name="Jorgensen S.L."/>
            <person name="Zaremba-Niedzwiedzka K."/>
            <person name="Martijn J."/>
            <person name="Lind A.E."/>
            <person name="van Eijk R."/>
            <person name="Schleper C."/>
            <person name="Guy L."/>
            <person name="Ettema T.J."/>
        </authorList>
    </citation>
    <scope>NUCLEOTIDE SEQUENCE</scope>
</reference>